<evidence type="ECO:0000313" key="2">
    <source>
        <dbReference type="Proteomes" id="UP000729357"/>
    </source>
</evidence>
<keyword evidence="2" id="KW-1185">Reference proteome</keyword>
<reference evidence="1" key="2">
    <citation type="submission" date="2021-08" db="EMBL/GenBank/DDBJ databases">
        <authorList>
            <person name="Gostincar C."/>
            <person name="Sun X."/>
            <person name="Song Z."/>
            <person name="Gunde-Cimerman N."/>
        </authorList>
    </citation>
    <scope>NUCLEOTIDE SEQUENCE</scope>
    <source>
        <strain evidence="1">EXF-9298</strain>
    </source>
</reference>
<comment type="caution">
    <text evidence="1">The sequence shown here is derived from an EMBL/GenBank/DDBJ whole genome shotgun (WGS) entry which is preliminary data.</text>
</comment>
<accession>A0A9P8FYI1</accession>
<protein>
    <submittedName>
        <fullName evidence="1">Uncharacterized protein</fullName>
    </submittedName>
</protein>
<dbReference type="Proteomes" id="UP000729357">
    <property type="component" value="Unassembled WGS sequence"/>
</dbReference>
<proteinExistence type="predicted"/>
<evidence type="ECO:0000313" key="1">
    <source>
        <dbReference type="EMBL" id="KAG9986451.1"/>
    </source>
</evidence>
<name>A0A9P8FYI1_AURME</name>
<reference evidence="1" key="1">
    <citation type="journal article" date="2021" name="J Fungi (Basel)">
        <title>Virulence traits and population genomics of the black yeast Aureobasidium melanogenum.</title>
        <authorList>
            <person name="Cernosa A."/>
            <person name="Sun X."/>
            <person name="Gostincar C."/>
            <person name="Fang C."/>
            <person name="Gunde-Cimerman N."/>
            <person name="Song Z."/>
        </authorList>
    </citation>
    <scope>NUCLEOTIDE SEQUENCE</scope>
    <source>
        <strain evidence="1">EXF-9298</strain>
    </source>
</reference>
<feature type="non-terminal residue" evidence="1">
    <location>
        <position position="149"/>
    </location>
</feature>
<gene>
    <name evidence="1" type="ORF">KCU98_g4023</name>
</gene>
<dbReference type="AlphaFoldDB" id="A0A9P8FYI1"/>
<organism evidence="1 2">
    <name type="scientific">Aureobasidium melanogenum</name>
    <name type="common">Aureobasidium pullulans var. melanogenum</name>
    <dbReference type="NCBI Taxonomy" id="46634"/>
    <lineage>
        <taxon>Eukaryota</taxon>
        <taxon>Fungi</taxon>
        <taxon>Dikarya</taxon>
        <taxon>Ascomycota</taxon>
        <taxon>Pezizomycotina</taxon>
        <taxon>Dothideomycetes</taxon>
        <taxon>Dothideomycetidae</taxon>
        <taxon>Dothideales</taxon>
        <taxon>Saccotheciaceae</taxon>
        <taxon>Aureobasidium</taxon>
    </lineage>
</organism>
<sequence>MTSMEKQKIAHLQSQLDEKLAAFKQEETKINRNMASWVALNDLSKHIKEEFPEVKDAIDLSSYKATSLLAASKLIMHHDIHINEVMSKMKENYKQICRMLEEAHAIVDQLKQNGKDNKKYAEVLKALDKPRTDWEITIKRMAAIMQRLG</sequence>
<dbReference type="EMBL" id="JAHFXS010000306">
    <property type="protein sequence ID" value="KAG9986451.1"/>
    <property type="molecule type" value="Genomic_DNA"/>
</dbReference>